<evidence type="ECO:0000313" key="28">
    <source>
        <dbReference type="Proteomes" id="UP000232875"/>
    </source>
</evidence>
<dbReference type="Gene3D" id="3.30.60.60">
    <property type="entry name" value="N-acetyl transferase-like"/>
    <property type="match status" value="1"/>
</dbReference>
<keyword evidence="17" id="KW-0539">Nucleus</keyword>
<evidence type="ECO:0000256" key="2">
    <source>
        <dbReference type="ARBA" id="ARBA00008314"/>
    </source>
</evidence>
<feature type="coiled-coil region" evidence="21">
    <location>
        <begin position="1280"/>
        <end position="1354"/>
    </location>
</feature>
<dbReference type="InterPro" id="IPR040706">
    <property type="entry name" value="Zf-MYST"/>
</dbReference>
<dbReference type="OrthoDB" id="6108017at2759"/>
<dbReference type="CDD" id="cd01377">
    <property type="entry name" value="MYSc_class_II"/>
    <property type="match status" value="1"/>
</dbReference>
<gene>
    <name evidence="27" type="ORF">MVES_000879</name>
</gene>
<dbReference type="Gene3D" id="3.40.630.30">
    <property type="match status" value="1"/>
</dbReference>
<dbReference type="GO" id="GO:0005737">
    <property type="term" value="C:cytoplasm"/>
    <property type="evidence" value="ECO:0007669"/>
    <property type="project" value="UniProtKB-ARBA"/>
</dbReference>
<dbReference type="InterPro" id="IPR036961">
    <property type="entry name" value="Kinesin_motor_dom_sf"/>
</dbReference>
<feature type="compositionally biased region" description="Basic and acidic residues" evidence="22">
    <location>
        <begin position="1123"/>
        <end position="1144"/>
    </location>
</feature>
<dbReference type="FunFam" id="1.10.10.820:FF:000001">
    <property type="entry name" value="Myosin heavy chain"/>
    <property type="match status" value="1"/>
</dbReference>
<feature type="domain" description="PHD-type" evidence="23">
    <location>
        <begin position="1371"/>
        <end position="1418"/>
    </location>
</feature>
<feature type="region of interest" description="Disordered" evidence="22">
    <location>
        <begin position="1010"/>
        <end position="1038"/>
    </location>
</feature>
<evidence type="ECO:0000256" key="4">
    <source>
        <dbReference type="ARBA" id="ARBA00013184"/>
    </source>
</evidence>
<evidence type="ECO:0000259" key="23">
    <source>
        <dbReference type="PROSITE" id="PS50016"/>
    </source>
</evidence>
<evidence type="ECO:0000256" key="7">
    <source>
        <dbReference type="ARBA" id="ARBA00022741"/>
    </source>
</evidence>
<dbReference type="SUPFAM" id="SSF57903">
    <property type="entry name" value="FYVE/PHD zinc finger"/>
    <property type="match status" value="1"/>
</dbReference>
<feature type="domain" description="Myosin N-terminal SH3-like" evidence="26">
    <location>
        <begin position="13"/>
        <end position="62"/>
    </location>
</feature>
<dbReference type="InterPro" id="IPR016181">
    <property type="entry name" value="Acyl_CoA_acyltransferase"/>
</dbReference>
<dbReference type="PROSITE" id="PS51726">
    <property type="entry name" value="MYST_HAT"/>
    <property type="match status" value="1"/>
</dbReference>
<feature type="region of interest" description="Disordered" evidence="22">
    <location>
        <begin position="933"/>
        <end position="952"/>
    </location>
</feature>
<dbReference type="GO" id="GO:0008270">
    <property type="term" value="F:zinc ion binding"/>
    <property type="evidence" value="ECO:0007669"/>
    <property type="project" value="UniProtKB-KW"/>
</dbReference>
<evidence type="ECO:0000256" key="22">
    <source>
        <dbReference type="SAM" id="MobiDB-lite"/>
    </source>
</evidence>
<organism evidence="27 28">
    <name type="scientific">Malassezia vespertilionis</name>
    <dbReference type="NCBI Taxonomy" id="2020962"/>
    <lineage>
        <taxon>Eukaryota</taxon>
        <taxon>Fungi</taxon>
        <taxon>Dikarya</taxon>
        <taxon>Basidiomycota</taxon>
        <taxon>Ustilaginomycotina</taxon>
        <taxon>Malasseziomycetes</taxon>
        <taxon>Malasseziales</taxon>
        <taxon>Malasseziaceae</taxon>
        <taxon>Malassezia</taxon>
    </lineage>
</organism>
<keyword evidence="8 19" id="KW-0863">Zinc-finger</keyword>
<evidence type="ECO:0000256" key="8">
    <source>
        <dbReference type="ARBA" id="ARBA00022771"/>
    </source>
</evidence>
<comment type="subcellular location">
    <subcellularLocation>
        <location evidence="1">Nucleus</location>
    </subcellularLocation>
</comment>
<keyword evidence="10 20" id="KW-0067">ATP-binding</keyword>
<evidence type="ECO:0000256" key="12">
    <source>
        <dbReference type="ARBA" id="ARBA00022990"/>
    </source>
</evidence>
<evidence type="ECO:0000256" key="16">
    <source>
        <dbReference type="ARBA" id="ARBA00023203"/>
    </source>
</evidence>
<dbReference type="PRINTS" id="PR00193">
    <property type="entry name" value="MYOSINHEAVY"/>
</dbReference>
<evidence type="ECO:0000256" key="10">
    <source>
        <dbReference type="ARBA" id="ARBA00022840"/>
    </source>
</evidence>
<dbReference type="Proteomes" id="UP000232875">
    <property type="component" value="Unassembled WGS sequence"/>
</dbReference>
<dbReference type="PANTHER" id="PTHR13140:SF857">
    <property type="entry name" value="MYOSIN-11"/>
    <property type="match status" value="1"/>
</dbReference>
<keyword evidence="12" id="KW-0007">Acetylation</keyword>
<feature type="binding site" evidence="20">
    <location>
        <begin position="159"/>
        <end position="166"/>
    </location>
    <ligand>
        <name>ATP</name>
        <dbReference type="ChEBI" id="CHEBI:30616"/>
    </ligand>
</feature>
<evidence type="ECO:0000256" key="14">
    <source>
        <dbReference type="ARBA" id="ARBA00023123"/>
    </source>
</evidence>
<evidence type="ECO:0000256" key="6">
    <source>
        <dbReference type="ARBA" id="ARBA00022723"/>
    </source>
</evidence>
<feature type="region of interest" description="Disordered" evidence="22">
    <location>
        <begin position="1231"/>
        <end position="1268"/>
    </location>
</feature>
<evidence type="ECO:0000256" key="9">
    <source>
        <dbReference type="ARBA" id="ARBA00022833"/>
    </source>
</evidence>
<evidence type="ECO:0000256" key="1">
    <source>
        <dbReference type="ARBA" id="ARBA00004123"/>
    </source>
</evidence>
<dbReference type="InterPro" id="IPR008989">
    <property type="entry name" value="Myosin_S1_N"/>
</dbReference>
<evidence type="ECO:0000256" key="15">
    <source>
        <dbReference type="ARBA" id="ARBA00023175"/>
    </source>
</evidence>
<dbReference type="PROSITE" id="PS51844">
    <property type="entry name" value="SH3_LIKE"/>
    <property type="match status" value="1"/>
</dbReference>
<dbReference type="FunFam" id="3.40.630.30:FF:000001">
    <property type="entry name" value="Histone acetyltransferase"/>
    <property type="match status" value="1"/>
</dbReference>
<dbReference type="GO" id="GO:0006355">
    <property type="term" value="P:regulation of DNA-templated transcription"/>
    <property type="evidence" value="ECO:0007669"/>
    <property type="project" value="InterPro"/>
</dbReference>
<dbReference type="PANTHER" id="PTHR13140">
    <property type="entry name" value="MYOSIN"/>
    <property type="match status" value="1"/>
</dbReference>
<dbReference type="InterPro" id="IPR004009">
    <property type="entry name" value="SH3_Myosin"/>
</dbReference>
<evidence type="ECO:0000259" key="25">
    <source>
        <dbReference type="PROSITE" id="PS51726"/>
    </source>
</evidence>
<dbReference type="STRING" id="2020962.A0A2N1JE36"/>
<dbReference type="Gene3D" id="3.30.40.10">
    <property type="entry name" value="Zinc/RING finger domain, C3HC4 (zinc finger)"/>
    <property type="match status" value="1"/>
</dbReference>
<dbReference type="Gene3D" id="1.20.120.720">
    <property type="entry name" value="Myosin VI head, motor domain, U50 subdomain"/>
    <property type="match status" value="1"/>
</dbReference>
<keyword evidence="11" id="KW-0156">Chromatin regulator</keyword>
<proteinExistence type="inferred from homology"/>
<keyword evidence="14 20" id="KW-0518">Myosin</keyword>
<name>A0A2N1JE36_9BASI</name>
<dbReference type="GO" id="GO:0005634">
    <property type="term" value="C:nucleus"/>
    <property type="evidence" value="ECO:0007669"/>
    <property type="project" value="UniProtKB-SubCell"/>
</dbReference>
<evidence type="ECO:0000256" key="21">
    <source>
        <dbReference type="SAM" id="Coils"/>
    </source>
</evidence>
<dbReference type="Gene3D" id="1.10.10.10">
    <property type="entry name" value="Winged helix-like DNA-binding domain superfamily/Winged helix DNA-binding domain"/>
    <property type="match status" value="1"/>
</dbReference>
<dbReference type="GO" id="GO:0004402">
    <property type="term" value="F:histone acetyltransferase activity"/>
    <property type="evidence" value="ECO:0007669"/>
    <property type="project" value="InterPro"/>
</dbReference>
<dbReference type="GO" id="GO:0070775">
    <property type="term" value="C:H3 histone acetyltransferase complex"/>
    <property type="evidence" value="ECO:0007669"/>
    <property type="project" value="UniProtKB-ARBA"/>
</dbReference>
<reference evidence="27 28" key="1">
    <citation type="submission" date="2017-10" db="EMBL/GenBank/DDBJ databases">
        <title>A novel species of cold-tolerant Malassezia isolated from bats.</title>
        <authorList>
            <person name="Lorch J.M."/>
            <person name="Palmer J.M."/>
            <person name="Vanderwolf K.J."/>
            <person name="Schmidt K.Z."/>
            <person name="Verant M.L."/>
            <person name="Weller T.J."/>
            <person name="Blehert D.S."/>
        </authorList>
    </citation>
    <scope>NUCLEOTIDE SEQUENCE [LARGE SCALE GENOMIC DNA]</scope>
    <source>
        <strain evidence="27 28">NWHC:44797-103</strain>
    </source>
</reference>
<feature type="coiled-coil region" evidence="21">
    <location>
        <begin position="834"/>
        <end position="866"/>
    </location>
</feature>
<dbReference type="FunFam" id="3.30.60.60:FF:000001">
    <property type="entry name" value="Histone acetyltransferase"/>
    <property type="match status" value="1"/>
</dbReference>
<evidence type="ECO:0000313" key="27">
    <source>
        <dbReference type="EMBL" id="PKI84820.1"/>
    </source>
</evidence>
<keyword evidence="5" id="KW-0808">Transferase</keyword>
<dbReference type="Pfam" id="PF00063">
    <property type="entry name" value="Myosin_head"/>
    <property type="match status" value="1"/>
</dbReference>
<keyword evidence="15 20" id="KW-0505">Motor protein</keyword>
<feature type="active site" description="Proton donor/acceptor" evidence="18">
    <location>
        <position position="1715"/>
    </location>
</feature>
<dbReference type="EMBL" id="KZ454988">
    <property type="protein sequence ID" value="PKI84820.1"/>
    <property type="molecule type" value="Genomic_DNA"/>
</dbReference>
<dbReference type="SUPFAM" id="SSF52540">
    <property type="entry name" value="P-loop containing nucleoside triphosphate hydrolases"/>
    <property type="match status" value="1"/>
</dbReference>
<evidence type="ECO:0000256" key="20">
    <source>
        <dbReference type="PROSITE-ProRule" id="PRU00782"/>
    </source>
</evidence>
<dbReference type="Gene3D" id="1.20.5.4820">
    <property type="match status" value="1"/>
</dbReference>
<dbReference type="Pfam" id="PF02736">
    <property type="entry name" value="Myosin_N"/>
    <property type="match status" value="1"/>
</dbReference>
<dbReference type="Gene3D" id="1.10.10.820">
    <property type="match status" value="1"/>
</dbReference>
<dbReference type="GO" id="GO:0005524">
    <property type="term" value="F:ATP binding"/>
    <property type="evidence" value="ECO:0007669"/>
    <property type="project" value="UniProtKB-UniRule"/>
</dbReference>
<evidence type="ECO:0000256" key="17">
    <source>
        <dbReference type="ARBA" id="ARBA00023242"/>
    </source>
</evidence>
<dbReference type="PROSITE" id="PS51456">
    <property type="entry name" value="MYOSIN_MOTOR"/>
    <property type="match status" value="1"/>
</dbReference>
<dbReference type="SMART" id="SM00249">
    <property type="entry name" value="PHD"/>
    <property type="match status" value="1"/>
</dbReference>
<evidence type="ECO:0000256" key="13">
    <source>
        <dbReference type="ARBA" id="ARBA00023054"/>
    </source>
</evidence>
<dbReference type="InterPro" id="IPR027417">
    <property type="entry name" value="P-loop_NTPase"/>
</dbReference>
<feature type="domain" description="MYST-type HAT" evidence="25">
    <location>
        <begin position="1537"/>
        <end position="1818"/>
    </location>
</feature>
<dbReference type="InterPro" id="IPR019787">
    <property type="entry name" value="Znf_PHD-finger"/>
</dbReference>
<keyword evidence="9" id="KW-0862">Zinc</keyword>
<accession>A0A2N1JE36</accession>
<dbReference type="PROSITE" id="PS50016">
    <property type="entry name" value="ZF_PHD_2"/>
    <property type="match status" value="1"/>
</dbReference>
<dbReference type="EC" id="2.3.1.48" evidence="4"/>
<dbReference type="GO" id="GO:0016459">
    <property type="term" value="C:myosin complex"/>
    <property type="evidence" value="ECO:0007669"/>
    <property type="project" value="UniProtKB-KW"/>
</dbReference>
<evidence type="ECO:0000256" key="3">
    <source>
        <dbReference type="ARBA" id="ARBA00010107"/>
    </source>
</evidence>
<feature type="region of interest" description="Disordered" evidence="22">
    <location>
        <begin position="1123"/>
        <end position="1151"/>
    </location>
</feature>
<dbReference type="FunFam" id="3.40.850.10:FF:000101">
    <property type="entry name" value="Slow myosin heavy chain 2"/>
    <property type="match status" value="1"/>
</dbReference>
<keyword evidence="6" id="KW-0479">Metal-binding</keyword>
<evidence type="ECO:0000259" key="24">
    <source>
        <dbReference type="PROSITE" id="PS51456"/>
    </source>
</evidence>
<dbReference type="Gene3D" id="3.40.850.10">
    <property type="entry name" value="Kinesin motor domain"/>
    <property type="match status" value="1"/>
</dbReference>
<evidence type="ECO:0000256" key="11">
    <source>
        <dbReference type="ARBA" id="ARBA00022853"/>
    </source>
</evidence>
<feature type="domain" description="Myosin motor" evidence="24">
    <location>
        <begin position="66"/>
        <end position="761"/>
    </location>
</feature>
<dbReference type="Gene3D" id="1.20.58.530">
    <property type="match status" value="1"/>
</dbReference>
<sequence>MAVGTNIAVKIDPDRKDVWVPDTEQGYLPGYVVKENGDQSMVCLSSGQTVTVPTTVLSEMNPPKFEKVADIADLTFLNEASVVHNLRQRYFSDLLYTYSGLFLVAVNPYHALPIYTEAVVDMYKGQRREANPPHIFAVADGAFRNMLRDQENQSLLITGESGAGKTESTKRVIQYLAAVAVDADADANVAHAPRRVSHAPLGLLERQILQANPILEAFGNAQTVRNNNSSRFGKFIRIEFTTGGAIAGGNIDWYLLEKSRVHNRSANERNFHIFYQLLRSRDKALLSEFQLSNFPDAYKYLNGSRKDVEGVDDSQEWIQLLDALCTMGFSAEEKKDLFRVIAAILHLGNLDIAEDRSEQARITNPEQLALVSELIGVEPSKLSTALVRPTVRAGRETVSQSRSKKQVVDEIAALSKTMYEKTFGWLVSRINHVLDRPTSKSRYIGVLDIAGFEIFGTNSFEQLCINYTNERLQQFFNHHMFMLEQEEYAREDIKWDYVNFGLDLQPTIDLIESTSPIGVLATLDEECIMPKATDQTFTDKLTSTWGSKRASTDVNQKFVASRQVKRFVVRHYAANVEYNTEQWLDKNRDPLNENVARVLAGAEASFIGSLFAEFQGECVMPRGRRGAFRTVGQRHKEQLASLMAQLSSTQPHFVRCIVPNNEKKPGKMDLFLVLDQLRCNGVLEGIRIARLGYPNRTLFSEFCTRYALLVPDVLNAGAMDRRVMSQRIAQALGIAEEVYKVGLTKIFFKAGVLAELEEQRDAYLRTLFTHFQAMCRRASAMRIAKKRLRQAAAQQTLRDAAVAYDALQRWPWWRMYMSLLPLLSATQDDEARKHRELQVAMEKERAQRDERERAALESLKTRLAAENAVVVAALDEERAKHASVRDQITATTAALVAAEKNTDELRAELAQNVTMHSDFDAQLAKLEQNVAHMHSQLEESSQREQEAAHDMKSLSAHLDAVLGERGELERDKEDATAKLLRAEEALQRMHAASNEQSRAAEAHVRDLAAQHEQEMQSVRASLESHRATSQKAAETHASQLAKADAQLAQLAASLAEHTVKYEQEAREAAAKHAAVEKALTLAEERAAEAEQALSAARVQHAELQERSASDATKSNALLSELDSVRSEQKAAQKALDAERSEKQGMARRVASMEEQQAALLAQSTAQHDEVKKLRDALKHAELENKRLDAMQSKTIVEHVHVLEEAKKYTDRQLSDVQTELQELTTYTRSLERTRAKLQQDNEQLTRAASQSAEPPAPPKEVYEERDKARSDLLRAKQAADLTLRQTRAEYETRIQKLEEEMRKSQRNSSLVATDRVLSDLRSERKMSSAARKVLEELRLENERLEQDLAAKASALRTTAGYSVPSVSGRQKITCREKGDDEQIMFCDKCDRGWHLYCLKPPLEKPPRGKWYCPLCKGHTQPKKKPVIRLARPVATKRKRTVAVASESDDDDEAEKMLTRGSQDDGAPFAGLLSGDEAATHANEIGKEDIAQFQRSKRIAELRLGTANVKRASSATSSRYASPATSAREESIMRVDVGHALPIRTLRFGAYDIDTWFQAPFPEEYSTAPDGRLWMCEFCLKYMKSRFMAMRHRLKCMMHHPPGQEIYRANKISVFEVDGSKNKIYCQNLCLLAKLFLDHKTLYYDVEPFLFYIFVESDQRGSHFVGYYSKEKRSPMDYNVSCIMTLPIHQRRGWGYFLIAISYLLSRKENRLGSPEKPLSDLGFLTYRSYWTLAVYRVLSEAQDVTLQILCNETGMKMDDVLYTLQDRAILQPFHNGTDQGRLPPEFFMEQERALQDNVLPNDYRLVYDRDQVRAVRAS</sequence>
<dbReference type="SMART" id="SM00242">
    <property type="entry name" value="MYSc"/>
    <property type="match status" value="1"/>
</dbReference>
<dbReference type="InterPro" id="IPR011011">
    <property type="entry name" value="Znf_FYVE_PHD"/>
</dbReference>
<dbReference type="InterPro" id="IPR001965">
    <property type="entry name" value="Znf_PHD"/>
</dbReference>
<dbReference type="GO" id="GO:0000146">
    <property type="term" value="F:microfilament motor activity"/>
    <property type="evidence" value="ECO:0007669"/>
    <property type="project" value="TreeGrafter"/>
</dbReference>
<comment type="similarity">
    <text evidence="3">Belongs to the MYST (SAS/MOZ) family.</text>
</comment>
<evidence type="ECO:0000256" key="19">
    <source>
        <dbReference type="PROSITE-ProRule" id="PRU00146"/>
    </source>
</evidence>
<dbReference type="SUPFAM" id="SSF55729">
    <property type="entry name" value="Acyl-CoA N-acyltransferases (Nat)"/>
    <property type="match status" value="1"/>
</dbReference>
<feature type="compositionally biased region" description="Basic and acidic residues" evidence="22">
    <location>
        <begin position="935"/>
        <end position="952"/>
    </location>
</feature>
<keyword evidence="7 20" id="KW-0547">Nucleotide-binding</keyword>
<protein>
    <recommendedName>
        <fullName evidence="4">histone acetyltransferase</fullName>
        <ecNumber evidence="4">2.3.1.48</ecNumber>
    </recommendedName>
</protein>
<dbReference type="InterPro" id="IPR002717">
    <property type="entry name" value="HAT_MYST-type"/>
</dbReference>
<keyword evidence="16 20" id="KW-0009">Actin-binding</keyword>
<dbReference type="Pfam" id="PF01853">
    <property type="entry name" value="MOZ_SAS"/>
    <property type="match status" value="1"/>
</dbReference>
<dbReference type="GO" id="GO:0007015">
    <property type="term" value="P:actin filament organization"/>
    <property type="evidence" value="ECO:0007669"/>
    <property type="project" value="TreeGrafter"/>
</dbReference>
<feature type="region of interest" description="Disordered" evidence="22">
    <location>
        <begin position="1441"/>
        <end position="1467"/>
    </location>
</feature>
<keyword evidence="28" id="KW-1185">Reference proteome</keyword>
<dbReference type="InterPro" id="IPR013083">
    <property type="entry name" value="Znf_RING/FYVE/PHD"/>
</dbReference>
<comment type="similarity">
    <text evidence="2 20">Belongs to the TRAFAC class myosin-kinesin ATPase superfamily. Myosin family.</text>
</comment>
<keyword evidence="13 21" id="KW-0175">Coiled coil</keyword>
<dbReference type="GO" id="GO:0031507">
    <property type="term" value="P:heterochromatin formation"/>
    <property type="evidence" value="ECO:0007669"/>
    <property type="project" value="UniProtKB-ARBA"/>
</dbReference>
<dbReference type="InterPro" id="IPR001609">
    <property type="entry name" value="Myosin_head_motor_dom-like"/>
</dbReference>
<dbReference type="GO" id="GO:0051015">
    <property type="term" value="F:actin filament binding"/>
    <property type="evidence" value="ECO:0007669"/>
    <property type="project" value="InterPro"/>
</dbReference>
<evidence type="ECO:0000256" key="18">
    <source>
        <dbReference type="PIRSR" id="PIRSR602717-51"/>
    </source>
</evidence>
<dbReference type="Gene3D" id="2.30.30.360">
    <property type="entry name" value="Myosin S1 fragment, N-terminal"/>
    <property type="match status" value="1"/>
</dbReference>
<dbReference type="InterPro" id="IPR036388">
    <property type="entry name" value="WH-like_DNA-bd_sf"/>
</dbReference>
<evidence type="ECO:0000256" key="5">
    <source>
        <dbReference type="ARBA" id="ARBA00022679"/>
    </source>
</evidence>
<feature type="region of interest" description="Actin-binding" evidence="20">
    <location>
        <begin position="639"/>
        <end position="661"/>
    </location>
</feature>
<dbReference type="Pfam" id="PF00628">
    <property type="entry name" value="PHD"/>
    <property type="match status" value="1"/>
</dbReference>
<dbReference type="GO" id="GO:0016020">
    <property type="term" value="C:membrane"/>
    <property type="evidence" value="ECO:0007669"/>
    <property type="project" value="TreeGrafter"/>
</dbReference>
<dbReference type="Pfam" id="PF17772">
    <property type="entry name" value="zf-MYST"/>
    <property type="match status" value="1"/>
</dbReference>
<evidence type="ECO:0000259" key="26">
    <source>
        <dbReference type="PROSITE" id="PS51844"/>
    </source>
</evidence>